<dbReference type="SMART" id="SM00257">
    <property type="entry name" value="LysM"/>
    <property type="match status" value="1"/>
</dbReference>
<dbReference type="InterPro" id="IPR036779">
    <property type="entry name" value="LysM_dom_sf"/>
</dbReference>
<sequence length="71" mass="7676">MGIRLQRAKRPARSAPATAVRPRTYAVVSGDTLWGIAERFYGDGSEQQRIADASGLTDVDLVHPGQILTLP</sequence>
<dbReference type="PANTHER" id="PTHR34700:SF4">
    <property type="entry name" value="PHAGE-LIKE ELEMENT PBSX PROTEIN XKDP"/>
    <property type="match status" value="1"/>
</dbReference>
<dbReference type="Proteomes" id="UP000028864">
    <property type="component" value="Unassembled WGS sequence"/>
</dbReference>
<dbReference type="Pfam" id="PF01476">
    <property type="entry name" value="LysM"/>
    <property type="match status" value="1"/>
</dbReference>
<dbReference type="AlphaFoldDB" id="A0AAV2WK98"/>
<accession>A0AAV2WK98</accession>
<reference evidence="2" key="2">
    <citation type="submission" date="2015-09" db="EMBL/GenBank/DDBJ databases">
        <title>Draft genome sequence of Mycobacterium neoaurum DSM 44074.</title>
        <authorList>
            <person name="Croce O."/>
            <person name="Robert C."/>
            <person name="Raoult D."/>
            <person name="Drancourt M."/>
        </authorList>
    </citation>
    <scope>NUCLEOTIDE SEQUENCE</scope>
    <source>
        <strain evidence="2">DSM 44074</strain>
    </source>
</reference>
<dbReference type="EMBL" id="LK021338">
    <property type="protein sequence ID" value="CDQ44684.1"/>
    <property type="molecule type" value="Genomic_DNA"/>
</dbReference>
<dbReference type="InterPro" id="IPR052196">
    <property type="entry name" value="Bact_Kbp"/>
</dbReference>
<evidence type="ECO:0000313" key="3">
    <source>
        <dbReference type="Proteomes" id="UP000028864"/>
    </source>
</evidence>
<dbReference type="PROSITE" id="PS51782">
    <property type="entry name" value="LYSM"/>
    <property type="match status" value="1"/>
</dbReference>
<name>A0AAV2WK98_MYCNE</name>
<dbReference type="PANTHER" id="PTHR34700">
    <property type="entry name" value="POTASSIUM BINDING PROTEIN KBP"/>
    <property type="match status" value="1"/>
</dbReference>
<gene>
    <name evidence="2" type="ORF">BN1047_02564</name>
</gene>
<dbReference type="Gene3D" id="3.10.350.10">
    <property type="entry name" value="LysM domain"/>
    <property type="match status" value="1"/>
</dbReference>
<dbReference type="InterPro" id="IPR018392">
    <property type="entry name" value="LysM"/>
</dbReference>
<organism evidence="2 3">
    <name type="scientific">Mycolicibacterium neoaurum</name>
    <name type="common">Mycobacterium neoaurum</name>
    <dbReference type="NCBI Taxonomy" id="1795"/>
    <lineage>
        <taxon>Bacteria</taxon>
        <taxon>Bacillati</taxon>
        <taxon>Actinomycetota</taxon>
        <taxon>Actinomycetes</taxon>
        <taxon>Mycobacteriales</taxon>
        <taxon>Mycobacteriaceae</taxon>
        <taxon>Mycolicibacterium</taxon>
    </lineage>
</organism>
<proteinExistence type="predicted"/>
<evidence type="ECO:0000259" key="1">
    <source>
        <dbReference type="PROSITE" id="PS51782"/>
    </source>
</evidence>
<reference evidence="2" key="1">
    <citation type="submission" date="2014-05" db="EMBL/GenBank/DDBJ databases">
        <authorList>
            <person name="Urmite Genomes"/>
        </authorList>
    </citation>
    <scope>NUCLEOTIDE SEQUENCE</scope>
    <source>
        <strain evidence="2">DSM 44074</strain>
    </source>
</reference>
<dbReference type="CDD" id="cd00118">
    <property type="entry name" value="LysM"/>
    <property type="match status" value="1"/>
</dbReference>
<evidence type="ECO:0000313" key="2">
    <source>
        <dbReference type="EMBL" id="CDQ44684.1"/>
    </source>
</evidence>
<dbReference type="SUPFAM" id="SSF54106">
    <property type="entry name" value="LysM domain"/>
    <property type="match status" value="1"/>
</dbReference>
<feature type="domain" description="LysM" evidence="1">
    <location>
        <begin position="23"/>
        <end position="70"/>
    </location>
</feature>
<protein>
    <submittedName>
        <fullName evidence="2">Mannose-specific lectin</fullName>
    </submittedName>
</protein>